<reference evidence="1 2" key="1">
    <citation type="submission" date="2017-09" db="EMBL/GenBank/DDBJ databases">
        <title>Large-scale bioinformatics analysis of Bacillus genomes uncovers conserved roles of natural products in bacterial physiology.</title>
        <authorList>
            <consortium name="Agbiome Team Llc"/>
            <person name="Bleich R.M."/>
            <person name="Kirk G.J."/>
            <person name="Santa Maria K.C."/>
            <person name="Allen S.E."/>
            <person name="Farag S."/>
            <person name="Shank E.A."/>
            <person name="Bowers A."/>
        </authorList>
    </citation>
    <scope>NUCLEOTIDE SEQUENCE [LARGE SCALE GENOMIC DNA]</scope>
    <source>
        <strain evidence="1 2">AFS005140</strain>
    </source>
</reference>
<protein>
    <recommendedName>
        <fullName evidence="3">Phage protein</fullName>
    </recommendedName>
</protein>
<comment type="caution">
    <text evidence="1">The sequence shown here is derived from an EMBL/GenBank/DDBJ whole genome shotgun (WGS) entry which is preliminary data.</text>
</comment>
<organism evidence="1 2">
    <name type="scientific">Bacillus thuringiensis</name>
    <dbReference type="NCBI Taxonomy" id="1428"/>
    <lineage>
        <taxon>Bacteria</taxon>
        <taxon>Bacillati</taxon>
        <taxon>Bacillota</taxon>
        <taxon>Bacilli</taxon>
        <taxon>Bacillales</taxon>
        <taxon>Bacillaceae</taxon>
        <taxon>Bacillus</taxon>
        <taxon>Bacillus cereus group</taxon>
    </lineage>
</organism>
<evidence type="ECO:0000313" key="2">
    <source>
        <dbReference type="Proteomes" id="UP000219897"/>
    </source>
</evidence>
<dbReference type="EMBL" id="NTYF01000023">
    <property type="protein sequence ID" value="PER55874.1"/>
    <property type="molecule type" value="Genomic_DNA"/>
</dbReference>
<sequence length="46" mass="5415">MKFGIYLKGELIGERDDIFEAYKEAVYVTTMLDVPHEVKMKYGEKE</sequence>
<dbReference type="AlphaFoldDB" id="A0ABD6SBF6"/>
<evidence type="ECO:0000313" key="1">
    <source>
        <dbReference type="EMBL" id="PER55874.1"/>
    </source>
</evidence>
<dbReference type="Proteomes" id="UP000219897">
    <property type="component" value="Unassembled WGS sequence"/>
</dbReference>
<accession>A0ABD6SBF6</accession>
<proteinExistence type="predicted"/>
<gene>
    <name evidence="1" type="ORF">CN495_08040</name>
</gene>
<name>A0ABD6SBF6_BACTU</name>
<evidence type="ECO:0008006" key="3">
    <source>
        <dbReference type="Google" id="ProtNLM"/>
    </source>
</evidence>